<dbReference type="KEGG" id="bmyc:DJ92_3203"/>
<dbReference type="EMBL" id="VLYX01000008">
    <property type="protein sequence ID" value="MDR4326374.1"/>
    <property type="molecule type" value="Genomic_DNA"/>
</dbReference>
<organism evidence="1 2">
    <name type="scientific">Bacillus pseudomycoides</name>
    <dbReference type="NCBI Taxonomy" id="64104"/>
    <lineage>
        <taxon>Bacteria</taxon>
        <taxon>Bacillati</taxon>
        <taxon>Bacillota</taxon>
        <taxon>Bacilli</taxon>
        <taxon>Bacillales</taxon>
        <taxon>Bacillaceae</taxon>
        <taxon>Bacillus</taxon>
        <taxon>Bacillus cereus group</taxon>
    </lineage>
</organism>
<dbReference type="GeneID" id="43384473"/>
<name>A0AAJ1Z0L5_9BACI</name>
<dbReference type="RefSeq" id="WP_018765584.1">
    <property type="nucleotide sequence ID" value="NZ_CM000743.1"/>
</dbReference>
<gene>
    <name evidence="1" type="ORF">FOS08_10565</name>
</gene>
<proteinExistence type="predicted"/>
<accession>A0AAJ1Z0L5</accession>
<dbReference type="AlphaFoldDB" id="A0AAJ1Z0L5"/>
<protein>
    <submittedName>
        <fullName evidence="1">NprX family peptide pheromone</fullName>
    </submittedName>
</protein>
<dbReference type="Proteomes" id="UP001248134">
    <property type="component" value="Unassembled WGS sequence"/>
</dbReference>
<sequence>MKKIILGTFVIITVLAVAFDVQCAWKPDNYGQETNAAETVNV</sequence>
<dbReference type="NCBIfam" id="NF033801">
    <property type="entry name" value="NprX_fam"/>
    <property type="match status" value="1"/>
</dbReference>
<evidence type="ECO:0000313" key="1">
    <source>
        <dbReference type="EMBL" id="MDR4326374.1"/>
    </source>
</evidence>
<reference evidence="1" key="1">
    <citation type="submission" date="2019-07" db="EMBL/GenBank/DDBJ databases">
        <title>Phylogenomic Reclassification of ATCC Bacillus Strains and Various Taxa within the Genus Bacillus.</title>
        <authorList>
            <person name="Riojas M.A."/>
            <person name="Frank A.M."/>
            <person name="Fenn S.L."/>
            <person name="King S.P."/>
            <person name="Brower S.M."/>
            <person name="Hazbon M.H."/>
        </authorList>
    </citation>
    <scope>NUCLEOTIDE SEQUENCE</scope>
    <source>
        <strain evidence="1">NR-12239</strain>
    </source>
</reference>
<evidence type="ECO:0000313" key="2">
    <source>
        <dbReference type="Proteomes" id="UP001248134"/>
    </source>
</evidence>
<comment type="caution">
    <text evidence="1">The sequence shown here is derived from an EMBL/GenBank/DDBJ whole genome shotgun (WGS) entry which is preliminary data.</text>
</comment>